<reference evidence="1 2" key="1">
    <citation type="submission" date="2020-05" db="EMBL/GenBank/DDBJ databases">
        <title>Identification and distribution of gene clusters putatively required for synthesis of sphingolipid metabolism inhibitors in phylogenetically diverse species of the filamentous fungus Fusarium.</title>
        <authorList>
            <person name="Kim H.-S."/>
            <person name="Busman M."/>
            <person name="Brown D.W."/>
            <person name="Divon H."/>
            <person name="Uhlig S."/>
            <person name="Proctor R.H."/>
        </authorList>
    </citation>
    <scope>NUCLEOTIDE SEQUENCE [LARGE SCALE GENOMIC DNA]</scope>
    <source>
        <strain evidence="1 2">NRRL 25311</strain>
    </source>
</reference>
<dbReference type="EMBL" id="JAAOAK010000097">
    <property type="protein sequence ID" value="KAF5689857.1"/>
    <property type="molecule type" value="Genomic_DNA"/>
</dbReference>
<evidence type="ECO:0000313" key="1">
    <source>
        <dbReference type="EMBL" id="KAF5689857.1"/>
    </source>
</evidence>
<dbReference type="Proteomes" id="UP000562682">
    <property type="component" value="Unassembled WGS sequence"/>
</dbReference>
<proteinExistence type="predicted"/>
<organism evidence="1 2">
    <name type="scientific">Fusarium denticulatum</name>
    <dbReference type="NCBI Taxonomy" id="48507"/>
    <lineage>
        <taxon>Eukaryota</taxon>
        <taxon>Fungi</taxon>
        <taxon>Dikarya</taxon>
        <taxon>Ascomycota</taxon>
        <taxon>Pezizomycotina</taxon>
        <taxon>Sordariomycetes</taxon>
        <taxon>Hypocreomycetidae</taxon>
        <taxon>Hypocreales</taxon>
        <taxon>Nectriaceae</taxon>
        <taxon>Fusarium</taxon>
        <taxon>Fusarium fujikuroi species complex</taxon>
    </lineage>
</organism>
<comment type="caution">
    <text evidence="1">The sequence shown here is derived from an EMBL/GenBank/DDBJ whole genome shotgun (WGS) entry which is preliminary data.</text>
</comment>
<dbReference type="AlphaFoldDB" id="A0A8H5UPA8"/>
<sequence length="182" mass="19710">MNPITQSPNAASFLINVKYLSEGVRTPVSVEVTNAVAARSVDEDVASLEKRVFISPHVRKTFKVVAGNMISAASWAFNFWAEEDYTGKSTVWYSGLTGGGVSSPKVGVEGATFISKSGTELDLKVPFIVKGIYSGKEFIVHFVVRILSDAGETSVQYFYDRPTATIAGQNAPVSSWDFVNTK</sequence>
<accession>A0A8H5UPA8</accession>
<keyword evidence="2" id="KW-1185">Reference proteome</keyword>
<protein>
    <submittedName>
        <fullName evidence="1">Uncharacterized protein</fullName>
    </submittedName>
</protein>
<evidence type="ECO:0000313" key="2">
    <source>
        <dbReference type="Proteomes" id="UP000562682"/>
    </source>
</evidence>
<name>A0A8H5UPA8_9HYPO</name>
<gene>
    <name evidence="1" type="ORF">FDENT_4171</name>
</gene>